<dbReference type="EMBL" id="CCAE010000032">
    <property type="protein sequence ID" value="CDN88948.1"/>
    <property type="molecule type" value="Genomic_DNA"/>
</dbReference>
<accession>A0A1L1PG62</accession>
<evidence type="ECO:0000256" key="1">
    <source>
        <dbReference type="SAM" id="MobiDB-lite"/>
    </source>
</evidence>
<gene>
    <name evidence="2" type="ORF">BN948_03385</name>
</gene>
<evidence type="ECO:0000313" key="3">
    <source>
        <dbReference type="Proteomes" id="UP000028878"/>
    </source>
</evidence>
<dbReference type="Proteomes" id="UP000028878">
    <property type="component" value="Unassembled WGS sequence"/>
</dbReference>
<protein>
    <submittedName>
        <fullName evidence="2">Uncharacterized protein</fullName>
    </submittedName>
</protein>
<proteinExistence type="predicted"/>
<feature type="compositionally biased region" description="Polar residues" evidence="1">
    <location>
        <begin position="32"/>
        <end position="48"/>
    </location>
</feature>
<evidence type="ECO:0000313" key="2">
    <source>
        <dbReference type="EMBL" id="CDN88948.1"/>
    </source>
</evidence>
<dbReference type="RefSeq" id="WP_009515707.1">
    <property type="nucleotide sequence ID" value="NZ_CCAE010000032.1"/>
</dbReference>
<feature type="region of interest" description="Disordered" evidence="1">
    <location>
        <begin position="1"/>
        <end position="63"/>
    </location>
</feature>
<organism evidence="2 3">
    <name type="scientific">Hydrogenophaga intermedia</name>
    <dbReference type="NCBI Taxonomy" id="65786"/>
    <lineage>
        <taxon>Bacteria</taxon>
        <taxon>Pseudomonadati</taxon>
        <taxon>Pseudomonadota</taxon>
        <taxon>Betaproteobacteria</taxon>
        <taxon>Burkholderiales</taxon>
        <taxon>Comamonadaceae</taxon>
        <taxon>Hydrogenophaga</taxon>
    </lineage>
</organism>
<sequence>MPLVPLAPRDPSSPEKPGTTFEPGRDDAVRRTPSNRFPSARTSRTLQQRLKHKEPAASGEPVRSVPVISGTKARKYRDALAERSAQLIADKADRLPKKVRTEEQIVGLIGAEDLYACDKEDRYLVKEASGMLRGENGATRALSAYLQPCVERHLNSQALTAIDTSLAWPMATDNATKLDTKTLDAWPDQLGALCTTIDNYALLAARFIRSMPDGMARIRSGTLPLVEARFPDQTENNSRRLDGALIWRPLLAPFNDIQAAAMEVAPHLKAYISFCNMVLQKLVFGLEVEGFDEMPEALQAAIGRARLTIATEMQDKLHAGTD</sequence>
<dbReference type="AlphaFoldDB" id="A0A1L1PG62"/>
<reference evidence="3" key="2">
    <citation type="submission" date="2014-11" db="EMBL/GenBank/DDBJ databases">
        <title>Draft genome sequence of Hydrogenophaga intermedia S1.</title>
        <authorList>
            <person name="Gan H.M."/>
            <person name="Chew T.H."/>
            <person name="Stolz A."/>
        </authorList>
    </citation>
    <scope>NUCLEOTIDE SEQUENCE [LARGE SCALE GENOMIC DNA]</scope>
    <source>
        <strain evidence="3">S1</strain>
    </source>
</reference>
<name>A0A1L1PG62_HYDIT</name>
<keyword evidence="3" id="KW-1185">Reference proteome</keyword>
<reference evidence="3" key="1">
    <citation type="submission" date="2014-02" db="EMBL/GenBank/DDBJ databases">
        <authorList>
            <person name="Gan H."/>
        </authorList>
    </citation>
    <scope>NUCLEOTIDE SEQUENCE [LARGE SCALE GENOMIC DNA]</scope>
    <source>
        <strain evidence="3">S1</strain>
    </source>
</reference>